<dbReference type="PATRIC" id="fig|49338.4.peg.1997"/>
<accession>A0A098AYP3</accession>
<dbReference type="RefSeq" id="WP_011459833.1">
    <property type="nucleotide sequence ID" value="NZ_JAYFNZ010000044.1"/>
</dbReference>
<evidence type="ECO:0000313" key="1">
    <source>
        <dbReference type="EMBL" id="CDX01743.1"/>
    </source>
</evidence>
<organism evidence="1">
    <name type="scientific">Desulfitobacterium hafniense</name>
    <name type="common">Desulfitobacterium frappieri</name>
    <dbReference type="NCBI Taxonomy" id="49338"/>
    <lineage>
        <taxon>Bacteria</taxon>
        <taxon>Bacillati</taxon>
        <taxon>Bacillota</taxon>
        <taxon>Clostridia</taxon>
        <taxon>Eubacteriales</taxon>
        <taxon>Desulfitobacteriaceae</taxon>
        <taxon>Desulfitobacterium</taxon>
    </lineage>
</organism>
<dbReference type="OMA" id="PIKIAND"/>
<name>A0A098AYP3_DESHA</name>
<reference evidence="1" key="1">
    <citation type="submission" date="2014-07" db="EMBL/GenBank/DDBJ databases">
        <authorList>
            <person name="Hornung V.Bastian."/>
        </authorList>
    </citation>
    <scope>NUCLEOTIDE SEQUENCE</scope>
    <source>
        <strain evidence="1">PCE-S</strain>
    </source>
</reference>
<gene>
    <name evidence="1" type="ORF">DPCES_1856</name>
</gene>
<dbReference type="EMBL" id="LK996017">
    <property type="protein sequence ID" value="CDX01743.1"/>
    <property type="molecule type" value="Genomic_DNA"/>
</dbReference>
<proteinExistence type="predicted"/>
<dbReference type="AlphaFoldDB" id="A0A098AYP3"/>
<sequence length="194" mass="22305">MKKIIPWAILIFLVCLVFYPQPSRLADTTIPNMNPHVLNKEISLQLPATTQIAEHWLEDRQQLHYSAYLNDEPLGLRGYIQLWQIDDLEYYLQKSKEMSTFDFYTFSLDATHIGDFKGILNSWGASFGQAAKLSGKEYWLYTPNQKVLRIAFLTNDTSFNEEQLKVMGTILSSLSWLGEPTNAETLIEITGEHP</sequence>
<protein>
    <submittedName>
        <fullName evidence="1">Uncharacterized protein</fullName>
    </submittedName>
</protein>